<feature type="compositionally biased region" description="Basic and acidic residues" evidence="1">
    <location>
        <begin position="48"/>
        <end position="57"/>
    </location>
</feature>
<sequence length="202" mass="22233">MFSIAAAFMNVDTDTQWAYMEGFQNYFEAKKDYLKTQHPRDFLSSSSSKDEGPRQTAERGPSPTRACLAVIAHLNALLSALVGRSNRQILDVFYGEIGLRIHTLLCKHLKQVTVSVPGSVQLQANLRQYVQTLDSLGPDNAALAQALTALVRVAERQHTSSSCGQGHCTVCWPACRRRADHFGAVGPLPVCLEGGQLAWYQQ</sequence>
<name>A0A180GPZ0_PUCT1</name>
<dbReference type="PANTHER" id="PTHR12100">
    <property type="entry name" value="SEC10"/>
    <property type="match status" value="1"/>
</dbReference>
<reference evidence="3" key="1">
    <citation type="submission" date="2009-11" db="EMBL/GenBank/DDBJ databases">
        <authorList>
            <consortium name="The Broad Institute Genome Sequencing Platform"/>
            <person name="Ward D."/>
            <person name="Feldgarden M."/>
            <person name="Earl A."/>
            <person name="Young S.K."/>
            <person name="Zeng Q."/>
            <person name="Koehrsen M."/>
            <person name="Alvarado L."/>
            <person name="Berlin A."/>
            <person name="Bochicchio J."/>
            <person name="Borenstein D."/>
            <person name="Chapman S.B."/>
            <person name="Chen Z."/>
            <person name="Engels R."/>
            <person name="Freedman E."/>
            <person name="Gellesch M."/>
            <person name="Goldberg J."/>
            <person name="Griggs A."/>
            <person name="Gujja S."/>
            <person name="Heilman E."/>
            <person name="Heiman D."/>
            <person name="Hepburn T."/>
            <person name="Howarth C."/>
            <person name="Jen D."/>
            <person name="Larson L."/>
            <person name="Lewis B."/>
            <person name="Mehta T."/>
            <person name="Park D."/>
            <person name="Pearson M."/>
            <person name="Roberts A."/>
            <person name="Saif S."/>
            <person name="Shea T."/>
            <person name="Shenoy N."/>
            <person name="Sisk P."/>
            <person name="Stolte C."/>
            <person name="Sykes S."/>
            <person name="Thomson T."/>
            <person name="Walk T."/>
            <person name="White J."/>
            <person name="Yandava C."/>
            <person name="Izard J."/>
            <person name="Baranova O.V."/>
            <person name="Blanton J.M."/>
            <person name="Tanner A.C."/>
            <person name="Dewhirst F.E."/>
            <person name="Haas B."/>
            <person name="Nusbaum C."/>
            <person name="Birren B."/>
        </authorList>
    </citation>
    <scope>NUCLEOTIDE SEQUENCE [LARGE SCALE GENOMIC DNA]</scope>
    <source>
        <strain evidence="3">1-1 BBBD Race 1</strain>
    </source>
</reference>
<dbReference type="InterPro" id="IPR009976">
    <property type="entry name" value="Sec10-like"/>
</dbReference>
<feature type="domain" description="Exocyst complex component Sec10-like alpha-helical bundle" evidence="2">
    <location>
        <begin position="21"/>
        <end position="151"/>
    </location>
</feature>
<proteinExistence type="predicted"/>
<keyword evidence="5" id="KW-1185">Reference proteome</keyword>
<evidence type="ECO:0000256" key="1">
    <source>
        <dbReference type="SAM" id="MobiDB-lite"/>
    </source>
</evidence>
<evidence type="ECO:0000313" key="4">
    <source>
        <dbReference type="EnsemblFungi" id="PTTG_26974-t43_1-p1"/>
    </source>
</evidence>
<evidence type="ECO:0000313" key="3">
    <source>
        <dbReference type="EMBL" id="OAV94498.1"/>
    </source>
</evidence>
<dbReference type="Pfam" id="PF07393">
    <property type="entry name" value="Sec10_HB"/>
    <property type="match status" value="1"/>
</dbReference>
<organism evidence="3">
    <name type="scientific">Puccinia triticina (isolate 1-1 / race 1 (BBBD))</name>
    <name type="common">Brown leaf rust fungus</name>
    <dbReference type="NCBI Taxonomy" id="630390"/>
    <lineage>
        <taxon>Eukaryota</taxon>
        <taxon>Fungi</taxon>
        <taxon>Dikarya</taxon>
        <taxon>Basidiomycota</taxon>
        <taxon>Pucciniomycotina</taxon>
        <taxon>Pucciniomycetes</taxon>
        <taxon>Pucciniales</taxon>
        <taxon>Pucciniaceae</taxon>
        <taxon>Puccinia</taxon>
    </lineage>
</organism>
<dbReference type="Proteomes" id="UP000005240">
    <property type="component" value="Unassembled WGS sequence"/>
</dbReference>
<dbReference type="OrthoDB" id="5554140at2759"/>
<feature type="region of interest" description="Disordered" evidence="1">
    <location>
        <begin position="40"/>
        <end position="62"/>
    </location>
</feature>
<reference evidence="4 5" key="3">
    <citation type="journal article" date="2017" name="G3 (Bethesda)">
        <title>Comparative analysis highlights variable genome content of wheat rusts and divergence of the mating loci.</title>
        <authorList>
            <person name="Cuomo C.A."/>
            <person name="Bakkeren G."/>
            <person name="Khalil H.B."/>
            <person name="Panwar V."/>
            <person name="Joly D."/>
            <person name="Linning R."/>
            <person name="Sakthikumar S."/>
            <person name="Song X."/>
            <person name="Adiconis X."/>
            <person name="Fan L."/>
            <person name="Goldberg J.M."/>
            <person name="Levin J.Z."/>
            <person name="Young S."/>
            <person name="Zeng Q."/>
            <person name="Anikster Y."/>
            <person name="Bruce M."/>
            <person name="Wang M."/>
            <person name="Yin C."/>
            <person name="McCallum B."/>
            <person name="Szabo L.J."/>
            <person name="Hulbert S."/>
            <person name="Chen X."/>
            <person name="Fellers J.P."/>
        </authorList>
    </citation>
    <scope>NUCLEOTIDE SEQUENCE</scope>
    <source>
        <strain evidence="4">isolate 1-1 / race 1 (BBBD)</strain>
        <strain evidence="5">Isolate 1-1 / race 1 (BBBD)</strain>
    </source>
</reference>
<dbReference type="InterPro" id="IPR048627">
    <property type="entry name" value="Sec10_HB"/>
</dbReference>
<dbReference type="VEuPathDB" id="FungiDB:PTTG_26974"/>
<evidence type="ECO:0000313" key="5">
    <source>
        <dbReference type="Proteomes" id="UP000005240"/>
    </source>
</evidence>
<dbReference type="STRING" id="630390.A0A180GPZ0"/>
<reference evidence="3" key="2">
    <citation type="submission" date="2016-05" db="EMBL/GenBank/DDBJ databases">
        <title>Comparative analysis highlights variable genome content of wheat rusts and divergence of the mating loci.</title>
        <authorList>
            <person name="Cuomo C.A."/>
            <person name="Bakkeren G."/>
            <person name="Szabo L."/>
            <person name="Khalil H."/>
            <person name="Joly D."/>
            <person name="Goldberg J."/>
            <person name="Young S."/>
            <person name="Zeng Q."/>
            <person name="Fellers J."/>
        </authorList>
    </citation>
    <scope>NUCLEOTIDE SEQUENCE [LARGE SCALE GENOMIC DNA]</scope>
    <source>
        <strain evidence="3">1-1 BBBD Race 1</strain>
    </source>
</reference>
<dbReference type="PANTHER" id="PTHR12100:SF1">
    <property type="entry name" value="RECYCLIN-1"/>
    <property type="match status" value="1"/>
</dbReference>
<reference evidence="4" key="4">
    <citation type="submission" date="2025-05" db="UniProtKB">
        <authorList>
            <consortium name="EnsemblFungi"/>
        </authorList>
    </citation>
    <scope>IDENTIFICATION</scope>
    <source>
        <strain evidence="4">isolate 1-1 / race 1 (BBBD)</strain>
    </source>
</reference>
<dbReference type="EMBL" id="ADAS02000039">
    <property type="protein sequence ID" value="OAV94498.1"/>
    <property type="molecule type" value="Genomic_DNA"/>
</dbReference>
<accession>A0A180GPZ0</accession>
<dbReference type="GO" id="GO:0000145">
    <property type="term" value="C:exocyst"/>
    <property type="evidence" value="ECO:0007669"/>
    <property type="project" value="TreeGrafter"/>
</dbReference>
<dbReference type="GO" id="GO:0006887">
    <property type="term" value="P:exocytosis"/>
    <property type="evidence" value="ECO:0007669"/>
    <property type="project" value="TreeGrafter"/>
</dbReference>
<dbReference type="EnsemblFungi" id="PTTG_26974-t43_1">
    <property type="protein sequence ID" value="PTTG_26974-t43_1-p1"/>
    <property type="gene ID" value="PTTG_26974"/>
</dbReference>
<dbReference type="AlphaFoldDB" id="A0A180GPZ0"/>
<dbReference type="GO" id="GO:0006893">
    <property type="term" value="P:Golgi to plasma membrane transport"/>
    <property type="evidence" value="ECO:0007669"/>
    <property type="project" value="TreeGrafter"/>
</dbReference>
<gene>
    <name evidence="3" type="ORF">PTTG_26974</name>
</gene>
<evidence type="ECO:0000259" key="2">
    <source>
        <dbReference type="Pfam" id="PF07393"/>
    </source>
</evidence>
<protein>
    <recommendedName>
        <fullName evidence="2">Exocyst complex component Sec10-like alpha-helical bundle domain-containing protein</fullName>
    </recommendedName>
</protein>